<dbReference type="EMBL" id="CAMXCT020001852">
    <property type="protein sequence ID" value="CAL1146982.1"/>
    <property type="molecule type" value="Genomic_DNA"/>
</dbReference>
<reference evidence="2" key="1">
    <citation type="submission" date="2022-10" db="EMBL/GenBank/DDBJ databases">
        <authorList>
            <person name="Chen Y."/>
            <person name="Dougan E. K."/>
            <person name="Chan C."/>
            <person name="Rhodes N."/>
            <person name="Thang M."/>
        </authorList>
    </citation>
    <scope>NUCLEOTIDE SEQUENCE</scope>
</reference>
<comment type="caution">
    <text evidence="2">The sequence shown here is derived from an EMBL/GenBank/DDBJ whole genome shotgun (WGS) entry which is preliminary data.</text>
</comment>
<gene>
    <name evidence="2" type="ORF">C1SCF055_LOCUS20340</name>
</gene>
<evidence type="ECO:0000313" key="3">
    <source>
        <dbReference type="EMBL" id="CAL4780919.1"/>
    </source>
</evidence>
<accession>A0A9P1G132</accession>
<evidence type="ECO:0000313" key="4">
    <source>
        <dbReference type="Proteomes" id="UP001152797"/>
    </source>
</evidence>
<feature type="region of interest" description="Disordered" evidence="1">
    <location>
        <begin position="123"/>
        <end position="146"/>
    </location>
</feature>
<feature type="region of interest" description="Disordered" evidence="1">
    <location>
        <begin position="431"/>
        <end position="459"/>
    </location>
</feature>
<proteinExistence type="predicted"/>
<feature type="compositionally biased region" description="Acidic residues" evidence="1">
    <location>
        <begin position="128"/>
        <end position="138"/>
    </location>
</feature>
<feature type="non-terminal residue" evidence="2">
    <location>
        <position position="528"/>
    </location>
</feature>
<dbReference type="EMBL" id="CAMXCT010001852">
    <property type="protein sequence ID" value="CAI3993607.1"/>
    <property type="molecule type" value="Genomic_DNA"/>
</dbReference>
<evidence type="ECO:0000313" key="2">
    <source>
        <dbReference type="EMBL" id="CAI3993607.1"/>
    </source>
</evidence>
<feature type="compositionally biased region" description="Acidic residues" evidence="1">
    <location>
        <begin position="448"/>
        <end position="457"/>
    </location>
</feature>
<evidence type="ECO:0000256" key="1">
    <source>
        <dbReference type="SAM" id="MobiDB-lite"/>
    </source>
</evidence>
<dbReference type="EMBL" id="CAMXCT030001852">
    <property type="protein sequence ID" value="CAL4780919.1"/>
    <property type="molecule type" value="Genomic_DNA"/>
</dbReference>
<dbReference type="AlphaFoldDB" id="A0A9P1G132"/>
<reference evidence="3 4" key="2">
    <citation type="submission" date="2024-05" db="EMBL/GenBank/DDBJ databases">
        <authorList>
            <person name="Chen Y."/>
            <person name="Shah S."/>
            <person name="Dougan E. K."/>
            <person name="Thang M."/>
            <person name="Chan C."/>
        </authorList>
    </citation>
    <scope>NUCLEOTIDE SEQUENCE [LARGE SCALE GENOMIC DNA]</scope>
</reference>
<keyword evidence="4" id="KW-1185">Reference proteome</keyword>
<protein>
    <submittedName>
        <fullName evidence="3">Ammonia channel</fullName>
    </submittedName>
</protein>
<dbReference type="Proteomes" id="UP001152797">
    <property type="component" value="Unassembled WGS sequence"/>
</dbReference>
<sequence>MAGMWANQGEHAGYAQQPNWNQWWDVGKSWDPNMEGYMWQAHPEWYHQQWSQWQHRAPPGLSSEELGQSEEDFNTTIAAQKDTPDPVALSLLAHLKQDVPEKVEDEDDDKALKGHIESAVASFLAGGDLEDSDEEEAPREETTITAEPPEAQLSADAGVFVPMAINIPAKHASQETSGPKCEYLISTLKRVGLKFDLDDVPTEKHVNNYLEYIKKQPLPPKLCEDEELWELFHQEIRAAIASSYFNRICPRLPEVQRAFTEHLPEGKTEELRADLIQTMCAQKTPGTYHILPPDGKGSQPIIFLAQTPSDFISFLDPAQSKGDEVPDADWNVFDEACKEDGFKLPHSLRLAAVQIRNTVKHFRQTPLAQVELLVHSAIRQAKLAPWDDHWRPKHVVEDLTFNQKERIAGMTAHQQKDKRWQYQSRHWRAGDRSDRWDSSNSWGKWEDQDWQEPEPEFDAQQTQWPSLGEAVGKPVQRSGWLVRPRGQTVWHDETSSLRSFSSSGQRVSVAEEAEVPEELTNKILQMMI</sequence>
<name>A0A9P1G132_9DINO</name>
<organism evidence="2">
    <name type="scientific">Cladocopium goreaui</name>
    <dbReference type="NCBI Taxonomy" id="2562237"/>
    <lineage>
        <taxon>Eukaryota</taxon>
        <taxon>Sar</taxon>
        <taxon>Alveolata</taxon>
        <taxon>Dinophyceae</taxon>
        <taxon>Suessiales</taxon>
        <taxon>Symbiodiniaceae</taxon>
        <taxon>Cladocopium</taxon>
    </lineage>
</organism>